<evidence type="ECO:0000313" key="2">
    <source>
        <dbReference type="Proteomes" id="UP000826234"/>
    </source>
</evidence>
<dbReference type="EMBL" id="JAIPUX010001211">
    <property type="protein sequence ID" value="KAH0625478.1"/>
    <property type="molecule type" value="Genomic_DNA"/>
</dbReference>
<proteinExistence type="predicted"/>
<organism evidence="1 2">
    <name type="scientific">Phrynosoma platyrhinos</name>
    <name type="common">Desert horned lizard</name>
    <dbReference type="NCBI Taxonomy" id="52577"/>
    <lineage>
        <taxon>Eukaryota</taxon>
        <taxon>Metazoa</taxon>
        <taxon>Chordata</taxon>
        <taxon>Craniata</taxon>
        <taxon>Vertebrata</taxon>
        <taxon>Euteleostomi</taxon>
        <taxon>Lepidosauria</taxon>
        <taxon>Squamata</taxon>
        <taxon>Bifurcata</taxon>
        <taxon>Unidentata</taxon>
        <taxon>Episquamata</taxon>
        <taxon>Toxicofera</taxon>
        <taxon>Iguania</taxon>
        <taxon>Phrynosomatidae</taxon>
        <taxon>Phrynosomatinae</taxon>
        <taxon>Phrynosoma</taxon>
    </lineage>
</organism>
<protein>
    <submittedName>
        <fullName evidence="1">Uncharacterized protein</fullName>
    </submittedName>
</protein>
<reference evidence="1 2" key="1">
    <citation type="journal article" date="2022" name="Gigascience">
        <title>A chromosome-level genome assembly and annotation of the desert horned lizard, Phrynosoma platyrhinos, provides insight into chromosomal rearrangements among reptiles.</title>
        <authorList>
            <person name="Koochekian N."/>
            <person name="Ascanio A."/>
            <person name="Farleigh K."/>
            <person name="Card D.C."/>
            <person name="Schield D.R."/>
            <person name="Castoe T.A."/>
            <person name="Jezkova T."/>
        </authorList>
    </citation>
    <scope>NUCLEOTIDE SEQUENCE [LARGE SCALE GENOMIC DNA]</scope>
    <source>
        <strain evidence="1">NK-2021</strain>
    </source>
</reference>
<comment type="caution">
    <text evidence="1">The sequence shown here is derived from an EMBL/GenBank/DDBJ whole genome shotgun (WGS) entry which is preliminary data.</text>
</comment>
<keyword evidence="2" id="KW-1185">Reference proteome</keyword>
<evidence type="ECO:0000313" key="1">
    <source>
        <dbReference type="EMBL" id="KAH0625478.1"/>
    </source>
</evidence>
<gene>
    <name evidence="1" type="ORF">JD844_015010</name>
</gene>
<dbReference type="PANTHER" id="PTHR36867">
    <property type="entry name" value="MCG131172, ISOFORM CRA_A"/>
    <property type="match status" value="1"/>
</dbReference>
<accession>A0ABQ7T8A1</accession>
<dbReference type="Proteomes" id="UP000826234">
    <property type="component" value="Unassembled WGS sequence"/>
</dbReference>
<name>A0ABQ7T8A1_PHRPL</name>
<sequence length="207" mass="23211">MSAMVGWLMGFAVPGEGLSPAALEVGESGPEGERRGRLVSQWLPGEEALRRLAGVRRQAAGSANAGGKCRMEILDEYDNECPLIVSFCERITPQDFEGQSMNYTQKALQDLYAQMEQNPSICERVVRKKKQEENENASLGQYLKAKFFTMLQGDVNYANALGEIEMQERVEQLKREMKKANKYARGKPYTFHSSRPETLATISHRGV</sequence>
<dbReference type="PANTHER" id="PTHR36867:SF1">
    <property type="entry name" value="RIKEN CDNA 2610318N02 GENE"/>
    <property type="match status" value="1"/>
</dbReference>